<dbReference type="EMBL" id="JACHIG010000001">
    <property type="protein sequence ID" value="MBB5031179.1"/>
    <property type="molecule type" value="Genomic_DNA"/>
</dbReference>
<sequence length="1064" mass="114730">MLSELRRTGRQHPLPRLPFLAALLALSGACALIYQMAWLREFRLMFGGATPATAAVLAIFMGAMGAGSALFGRKAEASCNPLRLYALIELGVGVAALLTPLLLWLVRALYLSTGGIAALGVVPATLLQLLLATVVLAPPCLLMGGSLPAAFKWVETDHDAQRGSLGVLYGVNTLGALAGVLLSTFWLLELWGIRATVNAAACVNLLIGGISWYAALGEDGNGMPEREEEYEEEEEEDSARALKRRFVYAAAGITGFTFFLAELVWFRILAPLLGSSVYGFGLILALALAGIGLGGLLYRTLWAARPGAVTLPSLARVAAWQALFLALPWALGDRIAVFAVDVNQLRALGMAGQITGWTLIAGLLVLGPSVLAGVQFPLLVGLLGRGSRDAGRHTGLAYAANTLGSIAGSLAGGFVMLPWLTAPGAWRLVFLLTLLLSVGAALLGARLASWRAWALCALLWLGAGALMLGGTGPTAAWRHKPIGYGRVEVLPGYINDLHAWLNAARMRVAHEFEGREASVAAVASDDGWCLYVNGKSDGSAFGDADTQVMQGLVPALLHAAPHSAFVVGLGTGTTAGWVADVPEMQQVDVVELEPAMTTLARDHFAPVNRDVLDKKNVRLIPGDAREALLAAGRKYDLVISEPSNPYRAGVSTLFTQEFYAAARARLNERGLFAQWVQGYEVDSQAIRQVYATLCSVFPHVETWVSGPNDLLFIGHLVAPDYTMNHLRARMALPLFTEALRRVWLTDSIEGVLARHLATPDFARKLLQTRPATVNTDDRNLLEYGFARALSQEGGFNTTQVLAQAIQDSTDVPAHLAAQVDRTRLTYERQRMLSADQSSFSLMDELEGDDARRAHACAAYTMGRHDHALAAWTGPATSPYEQLMLLECAAQAGTEEQFRPLHEAVKKDWPADAHLAAAVFAYRQGSADDAAAELMQGFAALRSQVWVRPPLVRAALALVPPLVADNHDLAREFLPLLQKPIPGGLMEPLRVNTLLGISSPLSPAQQVEVMSLFEPHPPWRLEFLQFRLETYRAAGHPRAAQAEHDVAEFLKHESRPLDEARPEAR</sequence>
<dbReference type="NCBIfam" id="NF037959">
    <property type="entry name" value="MFS_SpdSyn"/>
    <property type="match status" value="2"/>
</dbReference>
<name>A0A7W7Y7T8_9BACT</name>
<dbReference type="GO" id="GO:0006596">
    <property type="term" value="P:polyamine biosynthetic process"/>
    <property type="evidence" value="ECO:0007669"/>
    <property type="project" value="UniProtKB-UniRule"/>
</dbReference>
<feature type="transmembrane region" description="Helical" evidence="5">
    <location>
        <begin position="126"/>
        <end position="154"/>
    </location>
</feature>
<feature type="transmembrane region" description="Helical" evidence="5">
    <location>
        <begin position="452"/>
        <end position="470"/>
    </location>
</feature>
<dbReference type="AlphaFoldDB" id="A0A7W7Y7T8"/>
<feature type="transmembrane region" description="Helical" evidence="5">
    <location>
        <begin position="278"/>
        <end position="298"/>
    </location>
</feature>
<dbReference type="InterPro" id="IPR029063">
    <property type="entry name" value="SAM-dependent_MTases_sf"/>
</dbReference>
<feature type="transmembrane region" description="Helical" evidence="5">
    <location>
        <begin position="166"/>
        <end position="187"/>
    </location>
</feature>
<keyword evidence="5" id="KW-0812">Transmembrane</keyword>
<feature type="transmembrane region" description="Helical" evidence="5">
    <location>
        <begin position="425"/>
        <end position="445"/>
    </location>
</feature>
<dbReference type="SUPFAM" id="SSF53335">
    <property type="entry name" value="S-adenosyl-L-methionine-dependent methyltransferases"/>
    <property type="match status" value="1"/>
</dbReference>
<dbReference type="RefSeq" id="WP_184338115.1">
    <property type="nucleotide sequence ID" value="NZ_JACHIG010000001.1"/>
</dbReference>
<evidence type="ECO:0000256" key="1">
    <source>
        <dbReference type="ARBA" id="ARBA00007867"/>
    </source>
</evidence>
<feature type="transmembrane region" description="Helical" evidence="5">
    <location>
        <begin position="396"/>
        <end position="419"/>
    </location>
</feature>
<accession>A0A7W7Y7T8</accession>
<dbReference type="PROSITE" id="PS51006">
    <property type="entry name" value="PABS_2"/>
    <property type="match status" value="1"/>
</dbReference>
<feature type="transmembrane region" description="Helical" evidence="5">
    <location>
        <begin position="20"/>
        <end position="39"/>
    </location>
</feature>
<feature type="transmembrane region" description="Helical" evidence="5">
    <location>
        <begin position="193"/>
        <end position="216"/>
    </location>
</feature>
<dbReference type="Pfam" id="PF01564">
    <property type="entry name" value="Spermine_synth"/>
    <property type="match status" value="1"/>
</dbReference>
<evidence type="ECO:0000259" key="6">
    <source>
        <dbReference type="PROSITE" id="PS51006"/>
    </source>
</evidence>
<comment type="caution">
    <text evidence="7">The sequence shown here is derived from an EMBL/GenBank/DDBJ whole genome shotgun (WGS) entry which is preliminary data.</text>
</comment>
<protein>
    <submittedName>
        <fullName evidence="7">Spermidine synthase</fullName>
    </submittedName>
</protein>
<feature type="transmembrane region" description="Helical" evidence="5">
    <location>
        <begin position="319"/>
        <end position="340"/>
    </location>
</feature>
<dbReference type="CDD" id="cd02440">
    <property type="entry name" value="AdoMet_MTases"/>
    <property type="match status" value="1"/>
</dbReference>
<evidence type="ECO:0000313" key="8">
    <source>
        <dbReference type="Proteomes" id="UP000590740"/>
    </source>
</evidence>
<organism evidence="7 8">
    <name type="scientific">Prosthecobacter vanneervenii</name>
    <dbReference type="NCBI Taxonomy" id="48466"/>
    <lineage>
        <taxon>Bacteria</taxon>
        <taxon>Pseudomonadati</taxon>
        <taxon>Verrucomicrobiota</taxon>
        <taxon>Verrucomicrobiia</taxon>
        <taxon>Verrucomicrobiales</taxon>
        <taxon>Verrucomicrobiaceae</taxon>
        <taxon>Prosthecobacter</taxon>
    </lineage>
</organism>
<keyword evidence="3 4" id="KW-0620">Polyamine biosynthesis</keyword>
<dbReference type="PROSITE" id="PS51257">
    <property type="entry name" value="PROKAR_LIPOPROTEIN"/>
    <property type="match status" value="1"/>
</dbReference>
<keyword evidence="8" id="KW-1185">Reference proteome</keyword>
<evidence type="ECO:0000256" key="3">
    <source>
        <dbReference type="ARBA" id="ARBA00023115"/>
    </source>
</evidence>
<comment type="caution">
    <text evidence="4">Lacks conserved residue(s) required for the propagation of feature annotation.</text>
</comment>
<dbReference type="Proteomes" id="UP000590740">
    <property type="component" value="Unassembled WGS sequence"/>
</dbReference>
<evidence type="ECO:0000256" key="4">
    <source>
        <dbReference type="PROSITE-ProRule" id="PRU00354"/>
    </source>
</evidence>
<feature type="domain" description="PABS" evidence="6">
    <location>
        <begin position="553"/>
        <end position="733"/>
    </location>
</feature>
<feature type="transmembrane region" description="Helical" evidence="5">
    <location>
        <begin position="84"/>
        <end position="106"/>
    </location>
</feature>
<evidence type="ECO:0000256" key="5">
    <source>
        <dbReference type="SAM" id="Phobius"/>
    </source>
</evidence>
<keyword evidence="5" id="KW-1133">Transmembrane helix</keyword>
<dbReference type="PANTHER" id="PTHR43317:SF1">
    <property type="entry name" value="THERMOSPERMINE SYNTHASE ACAULIS5"/>
    <property type="match status" value="1"/>
</dbReference>
<dbReference type="GO" id="GO:0016740">
    <property type="term" value="F:transferase activity"/>
    <property type="evidence" value="ECO:0007669"/>
    <property type="project" value="UniProtKB-UniRule"/>
</dbReference>
<gene>
    <name evidence="7" type="ORF">HNQ65_000733</name>
</gene>
<feature type="transmembrane region" description="Helical" evidence="5">
    <location>
        <begin position="246"/>
        <end position="266"/>
    </location>
</feature>
<proteinExistence type="inferred from homology"/>
<dbReference type="InterPro" id="IPR030374">
    <property type="entry name" value="PABS"/>
</dbReference>
<keyword evidence="5" id="KW-0472">Membrane</keyword>
<dbReference type="Gene3D" id="3.40.50.150">
    <property type="entry name" value="Vaccinia Virus protein VP39"/>
    <property type="match status" value="1"/>
</dbReference>
<evidence type="ECO:0000256" key="2">
    <source>
        <dbReference type="ARBA" id="ARBA00022679"/>
    </source>
</evidence>
<dbReference type="PANTHER" id="PTHR43317">
    <property type="entry name" value="THERMOSPERMINE SYNTHASE ACAULIS5"/>
    <property type="match status" value="1"/>
</dbReference>
<reference evidence="7 8" key="1">
    <citation type="submission" date="2020-08" db="EMBL/GenBank/DDBJ databases">
        <title>Genomic Encyclopedia of Type Strains, Phase IV (KMG-IV): sequencing the most valuable type-strain genomes for metagenomic binning, comparative biology and taxonomic classification.</title>
        <authorList>
            <person name="Goeker M."/>
        </authorList>
    </citation>
    <scope>NUCLEOTIDE SEQUENCE [LARGE SCALE GENOMIC DNA]</scope>
    <source>
        <strain evidence="7 8">DSM 12252</strain>
    </source>
</reference>
<feature type="transmembrane region" description="Helical" evidence="5">
    <location>
        <begin position="360"/>
        <end position="384"/>
    </location>
</feature>
<comment type="similarity">
    <text evidence="1">Belongs to the spermidine/spermine synthase family.</text>
</comment>
<feature type="transmembrane region" description="Helical" evidence="5">
    <location>
        <begin position="51"/>
        <end position="72"/>
    </location>
</feature>
<evidence type="ECO:0000313" key="7">
    <source>
        <dbReference type="EMBL" id="MBB5031179.1"/>
    </source>
</evidence>
<keyword evidence="2 4" id="KW-0808">Transferase</keyword>